<evidence type="ECO:0000313" key="3">
    <source>
        <dbReference type="Proteomes" id="UP001206595"/>
    </source>
</evidence>
<dbReference type="EMBL" id="MU620904">
    <property type="protein sequence ID" value="KAI8581814.1"/>
    <property type="molecule type" value="Genomic_DNA"/>
</dbReference>
<dbReference type="GeneID" id="75912741"/>
<reference evidence="2" key="2">
    <citation type="journal article" date="2022" name="Proc. Natl. Acad. Sci. U.S.A.">
        <title>Diploid-dominant life cycles characterize the early evolution of Fungi.</title>
        <authorList>
            <person name="Amses K.R."/>
            <person name="Simmons D.R."/>
            <person name="Longcore J.E."/>
            <person name="Mondo S.J."/>
            <person name="Seto K."/>
            <person name="Jeronimo G.H."/>
            <person name="Bonds A.E."/>
            <person name="Quandt C.A."/>
            <person name="Davis W.J."/>
            <person name="Chang Y."/>
            <person name="Federici B.A."/>
            <person name="Kuo A."/>
            <person name="LaButti K."/>
            <person name="Pangilinan J."/>
            <person name="Andreopoulos W."/>
            <person name="Tritt A."/>
            <person name="Riley R."/>
            <person name="Hundley H."/>
            <person name="Johnson J."/>
            <person name="Lipzen A."/>
            <person name="Barry K."/>
            <person name="Lang B.F."/>
            <person name="Cuomo C.A."/>
            <person name="Buchler N.E."/>
            <person name="Grigoriev I.V."/>
            <person name="Spatafora J.W."/>
            <person name="Stajich J.E."/>
            <person name="James T.Y."/>
        </authorList>
    </citation>
    <scope>NUCLEOTIDE SEQUENCE</scope>
    <source>
        <strain evidence="2">AG</strain>
    </source>
</reference>
<name>A0AAD5EE43_UMBRA</name>
<dbReference type="Proteomes" id="UP001206595">
    <property type="component" value="Unassembled WGS sequence"/>
</dbReference>
<evidence type="ECO:0000313" key="2">
    <source>
        <dbReference type="EMBL" id="KAI8581814.1"/>
    </source>
</evidence>
<reference evidence="2" key="1">
    <citation type="submission" date="2021-06" db="EMBL/GenBank/DDBJ databases">
        <authorList>
            <consortium name="DOE Joint Genome Institute"/>
            <person name="Mondo S.J."/>
            <person name="Amses K.R."/>
            <person name="Simmons D.R."/>
            <person name="Longcore J.E."/>
            <person name="Seto K."/>
            <person name="Alves G.H."/>
            <person name="Bonds A.E."/>
            <person name="Quandt C.A."/>
            <person name="Davis W.J."/>
            <person name="Chang Y."/>
            <person name="Letcher P.M."/>
            <person name="Powell M.J."/>
            <person name="Kuo A."/>
            <person name="Labutti K."/>
            <person name="Pangilinan J."/>
            <person name="Andreopoulos W."/>
            <person name="Tritt A."/>
            <person name="Riley R."/>
            <person name="Hundley H."/>
            <person name="Johnson J."/>
            <person name="Lipzen A."/>
            <person name="Barry K."/>
            <person name="Berbee M.L."/>
            <person name="Buchler N.E."/>
            <person name="Grigoriev I.V."/>
            <person name="Spatafora J.W."/>
            <person name="Stajich J.E."/>
            <person name="James T.Y."/>
        </authorList>
    </citation>
    <scope>NUCLEOTIDE SEQUENCE</scope>
    <source>
        <strain evidence="2">AG</strain>
    </source>
</reference>
<dbReference type="AlphaFoldDB" id="A0AAD5EE43"/>
<accession>A0AAD5EE43</accession>
<comment type="caution">
    <text evidence="2">The sequence shown here is derived from an EMBL/GenBank/DDBJ whole genome shotgun (WGS) entry which is preliminary data.</text>
</comment>
<sequence>MSEFYPIHRNSLNIHYDNAHRIEDVLGVQYEESLLLTITKELCPVRSFKALKYHPLASKRRSDKVLVNSKDPSKPLKTTTIST</sequence>
<evidence type="ECO:0000256" key="1">
    <source>
        <dbReference type="SAM" id="MobiDB-lite"/>
    </source>
</evidence>
<dbReference type="RefSeq" id="XP_051446818.1">
    <property type="nucleotide sequence ID" value="XM_051587396.1"/>
</dbReference>
<protein>
    <submittedName>
        <fullName evidence="2">Uncharacterized protein</fullName>
    </submittedName>
</protein>
<keyword evidence="3" id="KW-1185">Reference proteome</keyword>
<gene>
    <name evidence="2" type="ORF">K450DRAFT_231292</name>
</gene>
<proteinExistence type="predicted"/>
<feature type="region of interest" description="Disordered" evidence="1">
    <location>
        <begin position="62"/>
        <end position="83"/>
    </location>
</feature>
<organism evidence="2 3">
    <name type="scientific">Umbelopsis ramanniana AG</name>
    <dbReference type="NCBI Taxonomy" id="1314678"/>
    <lineage>
        <taxon>Eukaryota</taxon>
        <taxon>Fungi</taxon>
        <taxon>Fungi incertae sedis</taxon>
        <taxon>Mucoromycota</taxon>
        <taxon>Mucoromycotina</taxon>
        <taxon>Umbelopsidomycetes</taxon>
        <taxon>Umbelopsidales</taxon>
        <taxon>Umbelopsidaceae</taxon>
        <taxon>Umbelopsis</taxon>
    </lineage>
</organism>